<evidence type="ECO:0000259" key="7">
    <source>
        <dbReference type="Pfam" id="PF00349"/>
    </source>
</evidence>
<comment type="caution">
    <text evidence="9">The sequence shown here is derived from an EMBL/GenBank/DDBJ whole genome shotgun (WGS) entry which is preliminary data.</text>
</comment>
<evidence type="ECO:0000256" key="2">
    <source>
        <dbReference type="ARBA" id="ARBA00022679"/>
    </source>
</evidence>
<dbReference type="GO" id="GO:0001678">
    <property type="term" value="P:intracellular glucose homeostasis"/>
    <property type="evidence" value="ECO:0007669"/>
    <property type="project" value="InterPro"/>
</dbReference>
<dbReference type="GO" id="GO:0006013">
    <property type="term" value="P:mannose metabolic process"/>
    <property type="evidence" value="ECO:0007669"/>
    <property type="project" value="TreeGrafter"/>
</dbReference>
<dbReference type="GO" id="GO:0006006">
    <property type="term" value="P:glucose metabolic process"/>
    <property type="evidence" value="ECO:0007669"/>
    <property type="project" value="TreeGrafter"/>
</dbReference>
<keyword evidence="10" id="KW-1185">Reference proteome</keyword>
<organism evidence="9 10">
    <name type="scientific">Arxiozyma heterogenica</name>
    <dbReference type="NCBI Taxonomy" id="278026"/>
    <lineage>
        <taxon>Eukaryota</taxon>
        <taxon>Fungi</taxon>
        <taxon>Dikarya</taxon>
        <taxon>Ascomycota</taxon>
        <taxon>Saccharomycotina</taxon>
        <taxon>Saccharomycetes</taxon>
        <taxon>Saccharomycetales</taxon>
        <taxon>Saccharomycetaceae</taxon>
        <taxon>Arxiozyma</taxon>
    </lineage>
</organism>
<dbReference type="InterPro" id="IPR043129">
    <property type="entry name" value="ATPase_NBD"/>
</dbReference>
<keyword evidence="4 6" id="KW-0418">Kinase</keyword>
<evidence type="ECO:0000256" key="3">
    <source>
        <dbReference type="ARBA" id="ARBA00022741"/>
    </source>
</evidence>
<dbReference type="GO" id="GO:0004340">
    <property type="term" value="F:glucokinase activity"/>
    <property type="evidence" value="ECO:0007669"/>
    <property type="project" value="TreeGrafter"/>
</dbReference>
<reference evidence="10" key="1">
    <citation type="submission" date="2023-07" db="EMBL/GenBank/DDBJ databases">
        <title>A draft genome of Kazachstania heterogenica Y-27499.</title>
        <authorList>
            <person name="Donic C."/>
            <person name="Kralova J.S."/>
            <person name="Fidel L."/>
            <person name="Ben-Dor S."/>
            <person name="Jung S."/>
        </authorList>
    </citation>
    <scope>NUCLEOTIDE SEQUENCE [LARGE SCALE GENOMIC DNA]</scope>
    <source>
        <strain evidence="10">Y27499</strain>
    </source>
</reference>
<feature type="domain" description="Hexokinase N-terminal" evidence="7">
    <location>
        <begin position="20"/>
        <end position="215"/>
    </location>
</feature>
<dbReference type="InterPro" id="IPR022673">
    <property type="entry name" value="Hexokinase_C"/>
</dbReference>
<dbReference type="Proteomes" id="UP001306508">
    <property type="component" value="Unassembled WGS sequence"/>
</dbReference>
<comment type="similarity">
    <text evidence="1 6">Belongs to the hexokinase family.</text>
</comment>
<dbReference type="PROSITE" id="PS51748">
    <property type="entry name" value="HEXOKINASE_2"/>
    <property type="match status" value="1"/>
</dbReference>
<dbReference type="GO" id="GO:0005829">
    <property type="term" value="C:cytosol"/>
    <property type="evidence" value="ECO:0007669"/>
    <property type="project" value="TreeGrafter"/>
</dbReference>
<name>A0AAN8A902_9SACH</name>
<dbReference type="Gene3D" id="3.30.420.40">
    <property type="match status" value="1"/>
</dbReference>
<dbReference type="AlphaFoldDB" id="A0AAN8A902"/>
<evidence type="ECO:0000256" key="5">
    <source>
        <dbReference type="ARBA" id="ARBA00022840"/>
    </source>
</evidence>
<dbReference type="CDD" id="cd24000">
    <property type="entry name" value="ASKHA_NBD_HK"/>
    <property type="match status" value="1"/>
</dbReference>
<dbReference type="GO" id="GO:0005739">
    <property type="term" value="C:mitochondrion"/>
    <property type="evidence" value="ECO:0007669"/>
    <property type="project" value="TreeGrafter"/>
</dbReference>
<dbReference type="EMBL" id="JAWIZZ010000041">
    <property type="protein sequence ID" value="KAK5780330.1"/>
    <property type="molecule type" value="Genomic_DNA"/>
</dbReference>
<evidence type="ECO:0000313" key="10">
    <source>
        <dbReference type="Proteomes" id="UP001306508"/>
    </source>
</evidence>
<dbReference type="Gene3D" id="3.40.367.20">
    <property type="match status" value="2"/>
</dbReference>
<feature type="domain" description="Hexokinase C-terminal" evidence="8">
    <location>
        <begin position="235"/>
        <end position="442"/>
    </location>
</feature>
<gene>
    <name evidence="9" type="ORF">RI543_002086</name>
</gene>
<dbReference type="InterPro" id="IPR022672">
    <property type="entry name" value="Hexokinase_N"/>
</dbReference>
<dbReference type="InterPro" id="IPR001312">
    <property type="entry name" value="Hexokinase"/>
</dbReference>
<keyword evidence="3 6" id="KW-0547">Nucleotide-binding</keyword>
<protein>
    <recommendedName>
        <fullName evidence="6">Phosphotransferase</fullName>
        <ecNumber evidence="6">2.7.1.-</ecNumber>
    </recommendedName>
</protein>
<keyword evidence="5 6" id="KW-0067">ATP-binding</keyword>
<dbReference type="EC" id="2.7.1.-" evidence="6"/>
<evidence type="ECO:0000259" key="8">
    <source>
        <dbReference type="Pfam" id="PF03727"/>
    </source>
</evidence>
<accession>A0AAN8A902</accession>
<keyword evidence="2 6" id="KW-0808">Transferase</keyword>
<dbReference type="Pfam" id="PF03727">
    <property type="entry name" value="Hexokinase_2"/>
    <property type="match status" value="1"/>
</dbReference>
<evidence type="ECO:0000256" key="1">
    <source>
        <dbReference type="ARBA" id="ARBA00009225"/>
    </source>
</evidence>
<keyword evidence="6" id="KW-0324">Glycolysis</keyword>
<dbReference type="PANTHER" id="PTHR19443">
    <property type="entry name" value="HEXOKINASE"/>
    <property type="match status" value="1"/>
</dbReference>
<dbReference type="GO" id="GO:0019158">
    <property type="term" value="F:mannokinase activity"/>
    <property type="evidence" value="ECO:0007669"/>
    <property type="project" value="TreeGrafter"/>
</dbReference>
<dbReference type="GO" id="GO:0005536">
    <property type="term" value="F:D-glucose binding"/>
    <property type="evidence" value="ECO:0007669"/>
    <property type="project" value="InterPro"/>
</dbReference>
<evidence type="ECO:0000256" key="6">
    <source>
        <dbReference type="RuleBase" id="RU362007"/>
    </source>
</evidence>
<evidence type="ECO:0000313" key="9">
    <source>
        <dbReference type="EMBL" id="KAK5780330.1"/>
    </source>
</evidence>
<dbReference type="PANTHER" id="PTHR19443:SF83">
    <property type="entry name" value="N-ACETYLGLUCOSAMINE KINASE"/>
    <property type="match status" value="1"/>
</dbReference>
<dbReference type="GO" id="GO:0006096">
    <property type="term" value="P:glycolytic process"/>
    <property type="evidence" value="ECO:0007669"/>
    <property type="project" value="UniProtKB-KW"/>
</dbReference>
<dbReference type="Pfam" id="PF00349">
    <property type="entry name" value="Hexokinase_1"/>
    <property type="match status" value="1"/>
</dbReference>
<dbReference type="PRINTS" id="PR00475">
    <property type="entry name" value="HEXOKINASE"/>
</dbReference>
<dbReference type="GO" id="GO:0008865">
    <property type="term" value="F:fructokinase activity"/>
    <property type="evidence" value="ECO:0007669"/>
    <property type="project" value="TreeGrafter"/>
</dbReference>
<proteinExistence type="inferred from homology"/>
<dbReference type="GO" id="GO:0005524">
    <property type="term" value="F:ATP binding"/>
    <property type="evidence" value="ECO:0007669"/>
    <property type="project" value="UniProtKB-UniRule"/>
</dbReference>
<sequence>MRYSERKKQEFLSDLESKLIPKDSLDLIIDEFKNELKERLLYSNNSMLPTFLKKTSNSVFYNHACDKIILAIDFGGTNLKFALFKSYPTYAIQYSNIMEIENKLVNISFFDNIVKNVVLQLNDYCLTNCHNFESDSRRDIFVSITFSFPLNQNNEITVMGKTFVLTDEIKSQPIDIILQESFDKYSTSLMNDKFKFWINKNIINDSIAVHLTNKYSKGYENEIVTNERNEDDTMISLILGTGLNVCFEVPFTSLPDFKKIAMEEIYESMKDDVIINSEIGFLGSDIIQLNPNFDIVSILEVPMPLENITAGDALPKILKRVLEFYQIYPEMTINFDGKIFCQLLDDQDIKSMISGIDIEFIRQIALIIIKRASIYLVAAIYAIHDFIHLDCALKNDKTIKIGYVGSFLAYCKTYQDMIDQYSCGKIQLQFLPDSSLIGAAIIGGKF</sequence>
<evidence type="ECO:0000256" key="4">
    <source>
        <dbReference type="ARBA" id="ARBA00022777"/>
    </source>
</evidence>
<dbReference type="SUPFAM" id="SSF53067">
    <property type="entry name" value="Actin-like ATPase domain"/>
    <property type="match status" value="2"/>
</dbReference>